<reference evidence="2" key="1">
    <citation type="submission" date="2013-11" db="EMBL/GenBank/DDBJ databases">
        <title>Draft genome sequence and annotation of the entomopathogenic bacteria, Xenorhabdus cabanillasi strain JM26 and Xenorhabdus szentirmai strain DSM 16338.</title>
        <authorList>
            <person name="Gualtieri M."/>
            <person name="Ogier J.C."/>
            <person name="Pages S."/>
            <person name="Givaudan A."/>
            <person name="Gaudriault S."/>
        </authorList>
    </citation>
    <scope>NUCLEOTIDE SEQUENCE [LARGE SCALE GENOMIC DNA]</scope>
    <source>
        <strain evidence="2">DSM 16338</strain>
    </source>
</reference>
<feature type="transmembrane region" description="Helical" evidence="1">
    <location>
        <begin position="58"/>
        <end position="85"/>
    </location>
</feature>
<protein>
    <submittedName>
        <fullName evidence="2">Uncharacterized protein</fullName>
    </submittedName>
</protein>
<evidence type="ECO:0000313" key="2">
    <source>
        <dbReference type="EMBL" id="CDL81692.1"/>
    </source>
</evidence>
<proteinExistence type="predicted"/>
<keyword evidence="1" id="KW-0472">Membrane</keyword>
<name>W1IT70_9GAMM</name>
<dbReference type="AlphaFoldDB" id="W1IT70"/>
<evidence type="ECO:0000313" key="3">
    <source>
        <dbReference type="Proteomes" id="UP000019202"/>
    </source>
</evidence>
<dbReference type="EMBL" id="CBXF010000057">
    <property type="protein sequence ID" value="CDL81692.1"/>
    <property type="molecule type" value="Genomic_DNA"/>
</dbReference>
<sequence>MGFRQWNEKYYNKINVEDIIINNKSINYPSEKITSLNKEYELQFYCVKTGKSFHPERLLLNTLATPLTLAGDILILPPIYLLAIFSGVGYR</sequence>
<evidence type="ECO:0000256" key="1">
    <source>
        <dbReference type="SAM" id="Phobius"/>
    </source>
</evidence>
<keyword evidence="3" id="KW-1185">Reference proteome</keyword>
<gene>
    <name evidence="2" type="ORF">XSR1_150041</name>
</gene>
<organism evidence="2 3">
    <name type="scientific">Xenorhabdus szentirmaii DSM 16338</name>
    <dbReference type="NCBI Taxonomy" id="1427518"/>
    <lineage>
        <taxon>Bacteria</taxon>
        <taxon>Pseudomonadati</taxon>
        <taxon>Pseudomonadota</taxon>
        <taxon>Gammaproteobacteria</taxon>
        <taxon>Enterobacterales</taxon>
        <taxon>Morganellaceae</taxon>
        <taxon>Xenorhabdus</taxon>
    </lineage>
</organism>
<keyword evidence="1" id="KW-0812">Transmembrane</keyword>
<keyword evidence="1" id="KW-1133">Transmembrane helix</keyword>
<dbReference type="Proteomes" id="UP000019202">
    <property type="component" value="Unassembled WGS sequence"/>
</dbReference>
<accession>W1IT70</accession>
<comment type="caution">
    <text evidence="2">The sequence shown here is derived from an EMBL/GenBank/DDBJ whole genome shotgun (WGS) entry which is preliminary data.</text>
</comment>